<dbReference type="InterPro" id="IPR000772">
    <property type="entry name" value="Ricin_B_lectin"/>
</dbReference>
<reference evidence="2 3" key="1">
    <citation type="journal article" date="2016" name="Mol. Biol. Evol.">
        <title>Comparative Genomics of Early-Diverging Mushroom-Forming Fungi Provides Insights into the Origins of Lignocellulose Decay Capabilities.</title>
        <authorList>
            <person name="Nagy L.G."/>
            <person name="Riley R."/>
            <person name="Tritt A."/>
            <person name="Adam C."/>
            <person name="Daum C."/>
            <person name="Floudas D."/>
            <person name="Sun H."/>
            <person name="Yadav J.S."/>
            <person name="Pangilinan J."/>
            <person name="Larsson K.H."/>
            <person name="Matsuura K."/>
            <person name="Barry K."/>
            <person name="Labutti K."/>
            <person name="Kuo R."/>
            <person name="Ohm R.A."/>
            <person name="Bhattacharya S.S."/>
            <person name="Shirouzu T."/>
            <person name="Yoshinaga Y."/>
            <person name="Martin F.M."/>
            <person name="Grigoriev I.V."/>
            <person name="Hibbett D.S."/>
        </authorList>
    </citation>
    <scope>NUCLEOTIDE SEQUENCE [LARGE SCALE GENOMIC DNA]</scope>
    <source>
        <strain evidence="2 3">L-15889</strain>
    </source>
</reference>
<dbReference type="Pfam" id="PF14200">
    <property type="entry name" value="RicinB_lectin_2"/>
    <property type="match status" value="1"/>
</dbReference>
<protein>
    <submittedName>
        <fullName evidence="2">Carbohydrate-binding module family 13 protein</fullName>
    </submittedName>
</protein>
<dbReference type="OrthoDB" id="3228793at2759"/>
<feature type="non-terminal residue" evidence="2">
    <location>
        <position position="1"/>
    </location>
</feature>
<dbReference type="InterPro" id="IPR035992">
    <property type="entry name" value="Ricin_B-like_lectins"/>
</dbReference>
<evidence type="ECO:0000313" key="3">
    <source>
        <dbReference type="Proteomes" id="UP000076727"/>
    </source>
</evidence>
<dbReference type="STRING" id="1314783.A0A165MD74"/>
<organism evidence="2 3">
    <name type="scientific">Daedalea quercina L-15889</name>
    <dbReference type="NCBI Taxonomy" id="1314783"/>
    <lineage>
        <taxon>Eukaryota</taxon>
        <taxon>Fungi</taxon>
        <taxon>Dikarya</taxon>
        <taxon>Basidiomycota</taxon>
        <taxon>Agaricomycotina</taxon>
        <taxon>Agaricomycetes</taxon>
        <taxon>Polyporales</taxon>
        <taxon>Fomitopsis</taxon>
    </lineage>
</organism>
<evidence type="ECO:0000259" key="1">
    <source>
        <dbReference type="Pfam" id="PF14200"/>
    </source>
</evidence>
<sequence length="119" mass="13111">THVLLNARSGTALDLCGADQRNLIGFPVHMGPNQQWEFIPSGKGYMIRSACPSTCGLYLTVEELRESASIVASSYPVSWNVEFDANVENAIRISWPNTDFVMDLADWGNTTPGTKVRAY</sequence>
<dbReference type="Gene3D" id="2.80.10.50">
    <property type="match status" value="1"/>
</dbReference>
<dbReference type="CDD" id="cd23422">
    <property type="entry name" value="beta-trefoil_Ricin_MPL_CNL"/>
    <property type="match status" value="1"/>
</dbReference>
<name>A0A165MD74_9APHY</name>
<dbReference type="Proteomes" id="UP000076727">
    <property type="component" value="Unassembled WGS sequence"/>
</dbReference>
<dbReference type="AlphaFoldDB" id="A0A165MD74"/>
<dbReference type="EMBL" id="KV429104">
    <property type="protein sequence ID" value="KZT65527.1"/>
    <property type="molecule type" value="Genomic_DNA"/>
</dbReference>
<dbReference type="SUPFAM" id="SSF50370">
    <property type="entry name" value="Ricin B-like lectins"/>
    <property type="match status" value="1"/>
</dbReference>
<proteinExistence type="predicted"/>
<feature type="domain" description="Ricin B lectin" evidence="1">
    <location>
        <begin position="32"/>
        <end position="119"/>
    </location>
</feature>
<feature type="non-terminal residue" evidence="2">
    <location>
        <position position="119"/>
    </location>
</feature>
<accession>A0A165MD74</accession>
<evidence type="ECO:0000313" key="2">
    <source>
        <dbReference type="EMBL" id="KZT65527.1"/>
    </source>
</evidence>
<gene>
    <name evidence="2" type="ORF">DAEQUDRAFT_636359</name>
</gene>
<keyword evidence="3" id="KW-1185">Reference proteome</keyword>